<evidence type="ECO:0000313" key="3">
    <source>
        <dbReference type="Proteomes" id="UP000001745"/>
    </source>
</evidence>
<dbReference type="PANTHER" id="PTHR43712:SF15">
    <property type="entry name" value="MONODICTYPHENONE CLUSTER TRANSCRIPTIONAL COACTIVATOR MDPA"/>
    <property type="match status" value="1"/>
</dbReference>
<feature type="region of interest" description="Disordered" evidence="1">
    <location>
        <begin position="25"/>
        <end position="47"/>
    </location>
</feature>
<reference evidence="3" key="1">
    <citation type="journal article" date="2015" name="Genome Announc.">
        <title>Genome sequence of the AIDS-associated pathogen Penicillium marneffei (ATCC18224) and its near taxonomic relative Talaromyces stipitatus (ATCC10500).</title>
        <authorList>
            <person name="Nierman W.C."/>
            <person name="Fedorova-Abrams N.D."/>
            <person name="Andrianopoulos A."/>
        </authorList>
    </citation>
    <scope>NUCLEOTIDE SEQUENCE [LARGE SCALE GENOMIC DNA]</scope>
    <source>
        <strain evidence="3">ATCC 10500 / CBS 375.48 / QM 6759 / NRRL 1006</strain>
    </source>
</reference>
<dbReference type="Gene3D" id="1.10.10.10">
    <property type="entry name" value="Winged helix-like DNA-binding domain superfamily/Winged helix DNA-binding domain"/>
    <property type="match status" value="1"/>
</dbReference>
<protein>
    <submittedName>
        <fullName evidence="2">O-methyltransferase family protein</fullName>
    </submittedName>
</protein>
<dbReference type="STRING" id="441959.B8MBB3"/>
<dbReference type="InterPro" id="IPR036390">
    <property type="entry name" value="WH_DNA-bd_sf"/>
</dbReference>
<dbReference type="EMBL" id="EQ962655">
    <property type="protein sequence ID" value="EED18902.1"/>
    <property type="molecule type" value="Genomic_DNA"/>
</dbReference>
<dbReference type="Proteomes" id="UP000001745">
    <property type="component" value="Unassembled WGS sequence"/>
</dbReference>
<dbReference type="GO" id="GO:0032259">
    <property type="term" value="P:methylation"/>
    <property type="evidence" value="ECO:0007669"/>
    <property type="project" value="UniProtKB-KW"/>
</dbReference>
<dbReference type="VEuPathDB" id="FungiDB:TSTA_126120"/>
<dbReference type="SUPFAM" id="SSF46785">
    <property type="entry name" value="Winged helix' DNA-binding domain"/>
    <property type="match status" value="1"/>
</dbReference>
<sequence>MENLNQLQIYSTELATAIVSLSSHSQNGDLQQGPSSQPVSNSEGAHRAREKISSIVTKIRTLLWSPTDFLQHLACQNQILSCLKWLGENQILACIPLAEIVPIKDIADLTGVSATQLNRIIRLTATAGFLAEPKAAHVAHTPLSASFFSNPSLLDTAMLLSEFVAPATLQIGQQAPQQGSELQQQQQPSIYDSILSSAHSFHVARECRPKLNRQWSAYLHQVGGLYTATDVAAILTQLNWAKISNVPDACIFEVNVESLSSSVAQSLAEIYPNLHFNVQVLDRDSNIAPERESENFNPRLTVTNRRRGERQTANEAVVYILHLPLRSPNNVRNELMGHIDALRIHGSILLILTARLLPEPGTLSDPHVEAVARSRDLVLLQLANESEMELGELLEVIGTVKDSMGKLVVTKKLSARNGLVVSLVVKYEASQPMYEL</sequence>
<keyword evidence="3" id="KW-1185">Reference proteome</keyword>
<proteinExistence type="predicted"/>
<keyword evidence="2" id="KW-0489">Methyltransferase</keyword>
<dbReference type="AlphaFoldDB" id="B8MBB3"/>
<dbReference type="InterPro" id="IPR036388">
    <property type="entry name" value="WH-like_DNA-bd_sf"/>
</dbReference>
<name>B8MBB3_TALSN</name>
<dbReference type="PANTHER" id="PTHR43712">
    <property type="entry name" value="PUTATIVE (AFU_ORTHOLOGUE AFUA_4G14580)-RELATED"/>
    <property type="match status" value="1"/>
</dbReference>
<accession>B8MBB3</accession>
<gene>
    <name evidence="2" type="ORF">TSTA_126120</name>
</gene>
<dbReference type="OMA" id="CSNELAT"/>
<feature type="compositionally biased region" description="Polar residues" evidence="1">
    <location>
        <begin position="25"/>
        <end position="43"/>
    </location>
</feature>
<dbReference type="RefSeq" id="XP_002482894.1">
    <property type="nucleotide sequence ID" value="XM_002482849.1"/>
</dbReference>
<dbReference type="HOGENOM" id="CLU_005533_11_0_1"/>
<dbReference type="GeneID" id="8098124"/>
<dbReference type="PhylomeDB" id="B8MBB3"/>
<keyword evidence="2" id="KW-0808">Transferase</keyword>
<dbReference type="eggNOG" id="KOG3178">
    <property type="taxonomic scope" value="Eukaryota"/>
</dbReference>
<dbReference type="GO" id="GO:0008168">
    <property type="term" value="F:methyltransferase activity"/>
    <property type="evidence" value="ECO:0007669"/>
    <property type="project" value="UniProtKB-KW"/>
</dbReference>
<dbReference type="OrthoDB" id="1606438at2759"/>
<organism evidence="2 3">
    <name type="scientific">Talaromyces stipitatus (strain ATCC 10500 / CBS 375.48 / QM 6759 / NRRL 1006)</name>
    <name type="common">Penicillium stipitatum</name>
    <dbReference type="NCBI Taxonomy" id="441959"/>
    <lineage>
        <taxon>Eukaryota</taxon>
        <taxon>Fungi</taxon>
        <taxon>Dikarya</taxon>
        <taxon>Ascomycota</taxon>
        <taxon>Pezizomycotina</taxon>
        <taxon>Eurotiomycetes</taxon>
        <taxon>Eurotiomycetidae</taxon>
        <taxon>Eurotiales</taxon>
        <taxon>Trichocomaceae</taxon>
        <taxon>Talaromyces</taxon>
        <taxon>Talaromyces sect. Talaromyces</taxon>
    </lineage>
</organism>
<evidence type="ECO:0000256" key="1">
    <source>
        <dbReference type="SAM" id="MobiDB-lite"/>
    </source>
</evidence>
<dbReference type="InParanoid" id="B8MBB3"/>
<evidence type="ECO:0000313" key="2">
    <source>
        <dbReference type="EMBL" id="EED18902.1"/>
    </source>
</evidence>